<feature type="compositionally biased region" description="Basic and acidic residues" evidence="4">
    <location>
        <begin position="218"/>
        <end position="232"/>
    </location>
</feature>
<evidence type="ECO:0000256" key="2">
    <source>
        <dbReference type="PROSITE-ProRule" id="PRU00108"/>
    </source>
</evidence>
<dbReference type="PANTHER" id="PTHR24329">
    <property type="entry name" value="HOMEOBOX PROTEIN ARISTALESS"/>
    <property type="match status" value="1"/>
</dbReference>
<dbReference type="CDD" id="cd00086">
    <property type="entry name" value="homeodomain"/>
    <property type="match status" value="1"/>
</dbReference>
<dbReference type="eggNOG" id="KOG0490">
    <property type="taxonomic scope" value="Eukaryota"/>
</dbReference>
<accession>T1KFM6</accession>
<dbReference type="InterPro" id="IPR009057">
    <property type="entry name" value="Homeodomain-like_sf"/>
</dbReference>
<name>T1KFM6_TETUR</name>
<evidence type="ECO:0000256" key="4">
    <source>
        <dbReference type="SAM" id="MobiDB-lite"/>
    </source>
</evidence>
<dbReference type="HOGENOM" id="CLU_941139_0_0_1"/>
<dbReference type="STRING" id="32264.T1KFM6"/>
<feature type="region of interest" description="Disordered" evidence="4">
    <location>
        <begin position="218"/>
        <end position="237"/>
    </location>
</feature>
<dbReference type="AlphaFoldDB" id="T1KFM6"/>
<comment type="subcellular location">
    <subcellularLocation>
        <location evidence="1 2 3">Nucleus</location>
    </subcellularLocation>
</comment>
<dbReference type="GO" id="GO:0000977">
    <property type="term" value="F:RNA polymerase II transcription regulatory region sequence-specific DNA binding"/>
    <property type="evidence" value="ECO:0007669"/>
    <property type="project" value="TreeGrafter"/>
</dbReference>
<dbReference type="PROSITE" id="PS50071">
    <property type="entry name" value="HOMEOBOX_2"/>
    <property type="match status" value="1"/>
</dbReference>
<proteinExistence type="predicted"/>
<organism evidence="6 7">
    <name type="scientific">Tetranychus urticae</name>
    <name type="common">Two-spotted spider mite</name>
    <dbReference type="NCBI Taxonomy" id="32264"/>
    <lineage>
        <taxon>Eukaryota</taxon>
        <taxon>Metazoa</taxon>
        <taxon>Ecdysozoa</taxon>
        <taxon>Arthropoda</taxon>
        <taxon>Chelicerata</taxon>
        <taxon>Arachnida</taxon>
        <taxon>Acari</taxon>
        <taxon>Acariformes</taxon>
        <taxon>Trombidiformes</taxon>
        <taxon>Prostigmata</taxon>
        <taxon>Eleutherengona</taxon>
        <taxon>Raphignathae</taxon>
        <taxon>Tetranychoidea</taxon>
        <taxon>Tetranychidae</taxon>
        <taxon>Tetranychus</taxon>
    </lineage>
</organism>
<keyword evidence="2 3" id="KW-0238">DNA-binding</keyword>
<evidence type="ECO:0000256" key="3">
    <source>
        <dbReference type="RuleBase" id="RU000682"/>
    </source>
</evidence>
<dbReference type="InterPro" id="IPR001356">
    <property type="entry name" value="HD"/>
</dbReference>
<dbReference type="EMBL" id="CAEY01000037">
    <property type="status" value="NOT_ANNOTATED_CDS"/>
    <property type="molecule type" value="Genomic_DNA"/>
</dbReference>
<protein>
    <recommendedName>
        <fullName evidence="5">Homeobox domain-containing protein</fullName>
    </recommendedName>
</protein>
<dbReference type="Pfam" id="PF00046">
    <property type="entry name" value="Homeodomain"/>
    <property type="match status" value="1"/>
</dbReference>
<dbReference type="Proteomes" id="UP000015104">
    <property type="component" value="Unassembled WGS sequence"/>
</dbReference>
<dbReference type="GO" id="GO:0005634">
    <property type="term" value="C:nucleus"/>
    <property type="evidence" value="ECO:0007669"/>
    <property type="project" value="UniProtKB-SubCell"/>
</dbReference>
<keyword evidence="7" id="KW-1185">Reference proteome</keyword>
<keyword evidence="2 3" id="KW-0539">Nucleus</keyword>
<reference evidence="6" key="2">
    <citation type="submission" date="2015-06" db="UniProtKB">
        <authorList>
            <consortium name="EnsemblMetazoa"/>
        </authorList>
    </citation>
    <scope>IDENTIFICATION</scope>
</reference>
<dbReference type="Gene3D" id="1.10.10.60">
    <property type="entry name" value="Homeodomain-like"/>
    <property type="match status" value="1"/>
</dbReference>
<feature type="domain" description="Homeobox" evidence="5">
    <location>
        <begin position="239"/>
        <end position="294"/>
    </location>
</feature>
<dbReference type="InterPro" id="IPR050649">
    <property type="entry name" value="Paired_Homeobox_TFs"/>
</dbReference>
<evidence type="ECO:0000259" key="5">
    <source>
        <dbReference type="PROSITE" id="PS50071"/>
    </source>
</evidence>
<evidence type="ECO:0000313" key="7">
    <source>
        <dbReference type="Proteomes" id="UP000015104"/>
    </source>
</evidence>
<dbReference type="EnsemblMetazoa" id="tetur10g03670.1">
    <property type="protein sequence ID" value="tetur10g03670.1"/>
    <property type="gene ID" value="tetur10g03670"/>
</dbReference>
<dbReference type="SUPFAM" id="SSF46689">
    <property type="entry name" value="Homeodomain-like"/>
    <property type="match status" value="1"/>
</dbReference>
<dbReference type="PANTHER" id="PTHR24329:SF543">
    <property type="entry name" value="FI01017P-RELATED"/>
    <property type="match status" value="1"/>
</dbReference>
<reference evidence="7" key="1">
    <citation type="submission" date="2011-08" db="EMBL/GenBank/DDBJ databases">
        <authorList>
            <person name="Rombauts S."/>
        </authorList>
    </citation>
    <scope>NUCLEOTIDE SEQUENCE</scope>
    <source>
        <strain evidence="7">London</strain>
    </source>
</reference>
<sequence length="294" mass="33222">MKVFKVKSKIENPKNQKNIYICFHFVFCFPKGLKICDSQVNGDHGEVNDSLGMFKCSPLDKSKVNQLNVNHVKESIKPSFTNCCQCFHNYHVNLTYEPSQEFEGSTRNEGKPSLRCSSPLSYSLSSCSSSTSSSSLSSKTINSLARGTPFSPNDCTIMRPLNHSTDHWLPVSSLSPLGTLLNCPGSLVSPSNNGNNELKFENEIEAHQDNGIDCAHHNDQQSKGNLLEKDNSTENWNKPKQRRFRTTFTSHQQQQLERAFRSTQYPDIQTREDIASQINLTEARVQLLFKRIKV</sequence>
<evidence type="ECO:0000256" key="1">
    <source>
        <dbReference type="ARBA" id="ARBA00004123"/>
    </source>
</evidence>
<dbReference type="GO" id="GO:0000981">
    <property type="term" value="F:DNA-binding transcription factor activity, RNA polymerase II-specific"/>
    <property type="evidence" value="ECO:0007669"/>
    <property type="project" value="TreeGrafter"/>
</dbReference>
<keyword evidence="2 3" id="KW-0371">Homeobox</keyword>
<dbReference type="SMART" id="SM00389">
    <property type="entry name" value="HOX"/>
    <property type="match status" value="1"/>
</dbReference>
<evidence type="ECO:0000313" key="6">
    <source>
        <dbReference type="EnsemblMetazoa" id="tetur10g03670.1"/>
    </source>
</evidence>